<dbReference type="AlphaFoldDB" id="A0A9P5PEU2"/>
<dbReference type="Proteomes" id="UP000772434">
    <property type="component" value="Unassembled WGS sequence"/>
</dbReference>
<gene>
    <name evidence="1" type="ORF">BDP27DRAFT_1336427</name>
</gene>
<evidence type="ECO:0000313" key="1">
    <source>
        <dbReference type="EMBL" id="KAF9062558.1"/>
    </source>
</evidence>
<organism evidence="1 2">
    <name type="scientific">Rhodocollybia butyracea</name>
    <dbReference type="NCBI Taxonomy" id="206335"/>
    <lineage>
        <taxon>Eukaryota</taxon>
        <taxon>Fungi</taxon>
        <taxon>Dikarya</taxon>
        <taxon>Basidiomycota</taxon>
        <taxon>Agaricomycotina</taxon>
        <taxon>Agaricomycetes</taxon>
        <taxon>Agaricomycetidae</taxon>
        <taxon>Agaricales</taxon>
        <taxon>Marasmiineae</taxon>
        <taxon>Omphalotaceae</taxon>
        <taxon>Rhodocollybia</taxon>
    </lineage>
</organism>
<evidence type="ECO:0000313" key="2">
    <source>
        <dbReference type="Proteomes" id="UP000772434"/>
    </source>
</evidence>
<name>A0A9P5PEU2_9AGAR</name>
<comment type="caution">
    <text evidence="1">The sequence shown here is derived from an EMBL/GenBank/DDBJ whole genome shotgun (WGS) entry which is preliminary data.</text>
</comment>
<dbReference type="EMBL" id="JADNRY010000168">
    <property type="protein sequence ID" value="KAF9062558.1"/>
    <property type="molecule type" value="Genomic_DNA"/>
</dbReference>
<proteinExistence type="predicted"/>
<accession>A0A9P5PEU2</accession>
<keyword evidence="2" id="KW-1185">Reference proteome</keyword>
<sequence length="78" mass="8396">MSKPTLPRSRPRLSAITGRIDLGHPTCTSLIYPTSPECLIIPSATRRGRPIVMIQSPSPNPTISEPAYILPTPCDSGL</sequence>
<reference evidence="1" key="1">
    <citation type="submission" date="2020-11" db="EMBL/GenBank/DDBJ databases">
        <authorList>
            <consortium name="DOE Joint Genome Institute"/>
            <person name="Ahrendt S."/>
            <person name="Riley R."/>
            <person name="Andreopoulos W."/>
            <person name="Labutti K."/>
            <person name="Pangilinan J."/>
            <person name="Ruiz-Duenas F.J."/>
            <person name="Barrasa J.M."/>
            <person name="Sanchez-Garcia M."/>
            <person name="Camarero S."/>
            <person name="Miyauchi S."/>
            <person name="Serrano A."/>
            <person name="Linde D."/>
            <person name="Babiker R."/>
            <person name="Drula E."/>
            <person name="Ayuso-Fernandez I."/>
            <person name="Pacheco R."/>
            <person name="Padilla G."/>
            <person name="Ferreira P."/>
            <person name="Barriuso J."/>
            <person name="Kellner H."/>
            <person name="Castanera R."/>
            <person name="Alfaro M."/>
            <person name="Ramirez L."/>
            <person name="Pisabarro A.G."/>
            <person name="Kuo A."/>
            <person name="Tritt A."/>
            <person name="Lipzen A."/>
            <person name="He G."/>
            <person name="Yan M."/>
            <person name="Ng V."/>
            <person name="Cullen D."/>
            <person name="Martin F."/>
            <person name="Rosso M.-N."/>
            <person name="Henrissat B."/>
            <person name="Hibbett D."/>
            <person name="Martinez A.T."/>
            <person name="Grigoriev I.V."/>
        </authorList>
    </citation>
    <scope>NUCLEOTIDE SEQUENCE</scope>
    <source>
        <strain evidence="1">AH 40177</strain>
    </source>
</reference>
<feature type="non-terminal residue" evidence="1">
    <location>
        <position position="78"/>
    </location>
</feature>
<protein>
    <submittedName>
        <fullName evidence="1">Uncharacterized protein</fullName>
    </submittedName>
</protein>